<evidence type="ECO:0000313" key="3">
    <source>
        <dbReference type="Proteomes" id="UP000475666"/>
    </source>
</evidence>
<dbReference type="RefSeq" id="WP_164273704.1">
    <property type="nucleotide sequence ID" value="NZ_JAAGMQ010000348.1"/>
</dbReference>
<evidence type="ECO:0000313" key="2">
    <source>
        <dbReference type="EMBL" id="NEC33943.1"/>
    </source>
</evidence>
<reference evidence="2 3" key="1">
    <citation type="submission" date="2020-01" db="EMBL/GenBank/DDBJ databases">
        <title>Insect and environment-associated Actinomycetes.</title>
        <authorList>
            <person name="Currrie C."/>
            <person name="Chevrette M."/>
            <person name="Carlson C."/>
            <person name="Stubbendieck R."/>
            <person name="Wendt-Pienkowski E."/>
        </authorList>
    </citation>
    <scope>NUCLEOTIDE SEQUENCE [LARGE SCALE GENOMIC DNA]</scope>
    <source>
        <strain evidence="2 3">SID7739</strain>
    </source>
</reference>
<protein>
    <submittedName>
        <fullName evidence="2">Uncharacterized protein</fullName>
    </submittedName>
</protein>
<feature type="region of interest" description="Disordered" evidence="1">
    <location>
        <begin position="43"/>
        <end position="73"/>
    </location>
</feature>
<dbReference type="EMBL" id="JAAGMQ010000348">
    <property type="protein sequence ID" value="NEC33943.1"/>
    <property type="molecule type" value="Genomic_DNA"/>
</dbReference>
<sequence>MPRTPVLGLSVRWRPSTGHDDLLLVEGRSGLSTAVALVGRRAGRAHADEAGPDAVRPDGEGPDPEACDREGFDARSLPVGDVDMLVADLRRERLGDRLVAEASCAHCSARIDIDFSLTGHLRHHRPRPARSAVPADEPGWWRLRHSRTWFRLPTAGDVLAAGAGREGHRALVEACVRGDRSAGAVRAAERAMASLGPTLRGDAEGTCPECAASVSLDLDVRELCLEELVFLASGVLDEVHLLASAYHWQERDILDLPSSRRIHYAERVRASWSAETLPEPADA</sequence>
<dbReference type="Proteomes" id="UP000475666">
    <property type="component" value="Unassembled WGS sequence"/>
</dbReference>
<evidence type="ECO:0000256" key="1">
    <source>
        <dbReference type="SAM" id="MobiDB-lite"/>
    </source>
</evidence>
<gene>
    <name evidence="2" type="ORF">G3I66_12275</name>
</gene>
<accession>A0A6G3TBH5</accession>
<organism evidence="2 3">
    <name type="scientific">Streptomyces rubrogriseus</name>
    <dbReference type="NCBI Taxonomy" id="194673"/>
    <lineage>
        <taxon>Bacteria</taxon>
        <taxon>Bacillati</taxon>
        <taxon>Actinomycetota</taxon>
        <taxon>Actinomycetes</taxon>
        <taxon>Kitasatosporales</taxon>
        <taxon>Streptomycetaceae</taxon>
        <taxon>Streptomyces</taxon>
        <taxon>Streptomyces violaceoruber group</taxon>
    </lineage>
</organism>
<comment type="caution">
    <text evidence="2">The sequence shown here is derived from an EMBL/GenBank/DDBJ whole genome shotgun (WGS) entry which is preliminary data.</text>
</comment>
<proteinExistence type="predicted"/>
<feature type="compositionally biased region" description="Basic and acidic residues" evidence="1">
    <location>
        <begin position="45"/>
        <end position="59"/>
    </location>
</feature>
<dbReference type="AlphaFoldDB" id="A0A6G3TBH5"/>
<name>A0A6G3TBH5_9ACTN</name>